<protein>
    <submittedName>
        <fullName evidence="2">Sterol carrier protein</fullName>
    </submittedName>
</protein>
<name>A0A3N0DX93_9ACTN</name>
<organism evidence="2 3">
    <name type="scientific">Nocardioides marmorisolisilvae</name>
    <dbReference type="NCBI Taxonomy" id="1542737"/>
    <lineage>
        <taxon>Bacteria</taxon>
        <taxon>Bacillati</taxon>
        <taxon>Actinomycetota</taxon>
        <taxon>Actinomycetes</taxon>
        <taxon>Propionibacteriales</taxon>
        <taxon>Nocardioidaceae</taxon>
        <taxon>Nocardioides</taxon>
    </lineage>
</organism>
<evidence type="ECO:0000259" key="1">
    <source>
        <dbReference type="Pfam" id="PF02036"/>
    </source>
</evidence>
<accession>A0A3N0DX93</accession>
<dbReference type="AlphaFoldDB" id="A0A3N0DX93"/>
<dbReference type="SUPFAM" id="SSF55718">
    <property type="entry name" value="SCP-like"/>
    <property type="match status" value="1"/>
</dbReference>
<comment type="caution">
    <text evidence="2">The sequence shown here is derived from an EMBL/GenBank/DDBJ whole genome shotgun (WGS) entry which is preliminary data.</text>
</comment>
<keyword evidence="3" id="KW-1185">Reference proteome</keyword>
<dbReference type="Gene3D" id="3.30.1050.10">
    <property type="entry name" value="SCP2 sterol-binding domain"/>
    <property type="match status" value="1"/>
</dbReference>
<proteinExistence type="predicted"/>
<dbReference type="InterPro" id="IPR036527">
    <property type="entry name" value="SCP2_sterol-bd_dom_sf"/>
</dbReference>
<dbReference type="OrthoDB" id="5418706at2"/>
<reference evidence="2 3" key="1">
    <citation type="submission" date="2018-11" db="EMBL/GenBank/DDBJ databases">
        <authorList>
            <person name="Li F."/>
        </authorList>
    </citation>
    <scope>NUCLEOTIDE SEQUENCE [LARGE SCALE GENOMIC DNA]</scope>
    <source>
        <strain evidence="2 3">KIS18-7</strain>
    </source>
</reference>
<dbReference type="RefSeq" id="WP_123234683.1">
    <property type="nucleotide sequence ID" value="NZ_RJSG01000002.1"/>
</dbReference>
<sequence length="135" mass="14493">MTATFADTDEAAKYIGSVFQAGFDDPQIRTKLEASGLVLRMEISDPDLVMTVDMHTGSIVVGDTELEPNMTLTLSSDTANRFWQGKVGVPLAVARGQIKIDGALPKLLALLPSAKTLNARYIARLEADGRSDLLA</sequence>
<evidence type="ECO:0000313" key="3">
    <source>
        <dbReference type="Proteomes" id="UP000277094"/>
    </source>
</evidence>
<gene>
    <name evidence="2" type="ORF">EFL95_14880</name>
</gene>
<dbReference type="Proteomes" id="UP000277094">
    <property type="component" value="Unassembled WGS sequence"/>
</dbReference>
<dbReference type="EMBL" id="RJSG01000002">
    <property type="protein sequence ID" value="RNL80181.1"/>
    <property type="molecule type" value="Genomic_DNA"/>
</dbReference>
<dbReference type="Pfam" id="PF02036">
    <property type="entry name" value="SCP2"/>
    <property type="match status" value="1"/>
</dbReference>
<evidence type="ECO:0000313" key="2">
    <source>
        <dbReference type="EMBL" id="RNL80181.1"/>
    </source>
</evidence>
<feature type="domain" description="SCP2" evidence="1">
    <location>
        <begin position="24"/>
        <end position="106"/>
    </location>
</feature>
<dbReference type="InterPro" id="IPR003033">
    <property type="entry name" value="SCP2_sterol-bd_dom"/>
</dbReference>